<dbReference type="GO" id="GO:0016020">
    <property type="term" value="C:membrane"/>
    <property type="evidence" value="ECO:0007669"/>
    <property type="project" value="UniProtKB-SubCell"/>
</dbReference>
<evidence type="ECO:0000256" key="1">
    <source>
        <dbReference type="ARBA" id="ARBA00004141"/>
    </source>
</evidence>
<keyword evidence="9" id="KW-1185">Reference proteome</keyword>
<feature type="compositionally biased region" description="Acidic residues" evidence="7">
    <location>
        <begin position="574"/>
        <end position="588"/>
    </location>
</feature>
<feature type="compositionally biased region" description="Polar residues" evidence="7">
    <location>
        <begin position="920"/>
        <end position="950"/>
    </location>
</feature>
<feature type="compositionally biased region" description="Basic and acidic residues" evidence="7">
    <location>
        <begin position="906"/>
        <end position="919"/>
    </location>
</feature>
<evidence type="ECO:0000256" key="6">
    <source>
        <dbReference type="SAM" id="Coils"/>
    </source>
</evidence>
<evidence type="ECO:0000256" key="4">
    <source>
        <dbReference type="ARBA" id="ARBA00022989"/>
    </source>
</evidence>
<feature type="compositionally biased region" description="Low complexity" evidence="7">
    <location>
        <begin position="511"/>
        <end position="526"/>
    </location>
</feature>
<keyword evidence="6" id="KW-0175">Coiled coil</keyword>
<dbReference type="PANTHER" id="PTHR35347">
    <property type="entry name" value="COILED-COIL DOMAIN-CONTAINING PROTEIN 175"/>
    <property type="match status" value="1"/>
</dbReference>
<feature type="region of interest" description="Disordered" evidence="7">
    <location>
        <begin position="724"/>
        <end position="760"/>
    </location>
</feature>
<reference evidence="8" key="1">
    <citation type="submission" date="2019-08" db="EMBL/GenBank/DDBJ databases">
        <title>The improved chromosome-level genome for the pearl oyster Pinctada fucata martensii using PacBio sequencing and Hi-C.</title>
        <authorList>
            <person name="Zheng Z."/>
        </authorList>
    </citation>
    <scope>NUCLEOTIDE SEQUENCE</scope>
    <source>
        <strain evidence="8">ZZ-2019</strain>
        <tissue evidence="8">Adductor muscle</tissue>
    </source>
</reference>
<dbReference type="AlphaFoldDB" id="A0AA88XWR9"/>
<feature type="compositionally biased region" description="Basic and acidic residues" evidence="7">
    <location>
        <begin position="728"/>
        <end position="743"/>
    </location>
</feature>
<dbReference type="Gene3D" id="1.20.1270.60">
    <property type="entry name" value="Arfaptin homology (AH) domain/BAR domain"/>
    <property type="match status" value="1"/>
</dbReference>
<comment type="caution">
    <text evidence="8">The sequence shown here is derived from an EMBL/GenBank/DDBJ whole genome shotgun (WGS) entry which is preliminary data.</text>
</comment>
<evidence type="ECO:0000256" key="7">
    <source>
        <dbReference type="SAM" id="MobiDB-lite"/>
    </source>
</evidence>
<evidence type="ECO:0000256" key="3">
    <source>
        <dbReference type="ARBA" id="ARBA00022692"/>
    </source>
</evidence>
<keyword evidence="4" id="KW-1133">Transmembrane helix</keyword>
<dbReference type="Pfam" id="PF03006">
    <property type="entry name" value="HlyIII"/>
    <property type="match status" value="1"/>
</dbReference>
<feature type="coiled-coil region" evidence="6">
    <location>
        <begin position="787"/>
        <end position="835"/>
    </location>
</feature>
<evidence type="ECO:0000256" key="2">
    <source>
        <dbReference type="ARBA" id="ARBA00007018"/>
    </source>
</evidence>
<feature type="compositionally biased region" description="Basic and acidic residues" evidence="7">
    <location>
        <begin position="589"/>
        <end position="604"/>
    </location>
</feature>
<accession>A0AA88XWR9</accession>
<feature type="compositionally biased region" description="Basic and acidic residues" evidence="7">
    <location>
        <begin position="495"/>
        <end position="510"/>
    </location>
</feature>
<organism evidence="8 9">
    <name type="scientific">Pinctada imbricata</name>
    <name type="common">Atlantic pearl-oyster</name>
    <name type="synonym">Pinctada martensii</name>
    <dbReference type="NCBI Taxonomy" id="66713"/>
    <lineage>
        <taxon>Eukaryota</taxon>
        <taxon>Metazoa</taxon>
        <taxon>Spiralia</taxon>
        <taxon>Lophotrochozoa</taxon>
        <taxon>Mollusca</taxon>
        <taxon>Bivalvia</taxon>
        <taxon>Autobranchia</taxon>
        <taxon>Pteriomorphia</taxon>
        <taxon>Pterioida</taxon>
        <taxon>Pterioidea</taxon>
        <taxon>Pteriidae</taxon>
        <taxon>Pinctada</taxon>
    </lineage>
</organism>
<feature type="coiled-coil region" evidence="6">
    <location>
        <begin position="329"/>
        <end position="416"/>
    </location>
</feature>
<dbReference type="Proteomes" id="UP001186944">
    <property type="component" value="Unassembled WGS sequence"/>
</dbReference>
<name>A0AA88XWR9_PINIB</name>
<dbReference type="EMBL" id="VSWD01000009">
    <property type="protein sequence ID" value="KAK3093277.1"/>
    <property type="molecule type" value="Genomic_DNA"/>
</dbReference>
<dbReference type="PANTHER" id="PTHR35347:SF1">
    <property type="entry name" value="COILED-COIL DOMAIN-CONTAINING PROTEIN 175"/>
    <property type="match status" value="1"/>
</dbReference>
<comment type="similarity">
    <text evidence="2">Belongs to the ADIPOR family.</text>
</comment>
<evidence type="ECO:0000313" key="8">
    <source>
        <dbReference type="EMBL" id="KAK3093277.1"/>
    </source>
</evidence>
<sequence length="975" mass="113914">MVSVREFSDFLRESVTSFLEFQPTLPYQKIPRVLHEPSILAGYRQTNQPWRYYLTSLFQIHNETFNVWSHLIGFALVWILLAEYSENYDFWSDSHLWPMLAFGICSDRMREEDFGFGDKDVSNLDKVIDAVHELEEERRKIHEKLETETIHASILRHKLQFLPAQIKEEIKAAVNSARQSNANALTTLQSKLDGIYKNTSYLEDRQHDLDKENAKLHPERDLIREKHEEIITQLNERMAEKANMQIILNETRDKVRQTNQNIVDLEDGILQLKEDLILERTEARTEKKKLKKAVAETTDITKEQRESNIVKKKELDEFHEQLMDSEGKVEAVRKSLRRYETSKAKLEGQERQLAAQLIKQLKNNEELRRKGSSIINEDLKLQKEFEDNEKQLQKRLKRLETDIEKETNKNAELEGRKLELHVDLEDRQTVRESDAERVRDLDEELQLEKGMLARKAEEMGRMQSENVEMQEQIESLADSHKAVLAQLNKQIEGFREQLSKERKESEEGSETKSSSRPSSSVSSKPSVDTEVEFDPTVKAKPKGMSLFKKKPREPDPPSPEPVKSETPKPPSPLPEEEEGQEEEEEGLEVQERKNSVQKDVEDYKQETQRFLSEMNKKIKEGKAKHMELTNEGTQLQKQLKADEEEISELTNNLEEAQNSYTTMFTTMTNKIDTMKTEIVDMEQSIEEKKKQVEERTPIFEELEKVFEERTNAYNAQKKNIAMMRQKKSQLEDSIKKAKDEKVRASGPREALKKDLKKKRDESMFQLKRHGEDRKNVEQDIFTAACKLRSIMEENQKIENGCTGLEKELEDLRNQMEENERIKQKLENDLDGVKMNLVESWQKDMELNDFYVDKDQEVVDGYSDLLSKTEERETKINQITKRLDEELVYLSKFLENLATRRPQHTPPPERKKLASRDANRSHASSRMSQKSQKITESRLQTPRSPKSARPQTRSDVKSAKTVTICDTPAEMIKLED</sequence>
<feature type="region of interest" description="Disordered" evidence="7">
    <location>
        <begin position="897"/>
        <end position="975"/>
    </location>
</feature>
<protein>
    <submittedName>
        <fullName evidence="8">Uncharacterized protein</fullName>
    </submittedName>
</protein>
<evidence type="ECO:0000256" key="5">
    <source>
        <dbReference type="ARBA" id="ARBA00023136"/>
    </source>
</evidence>
<dbReference type="InterPro" id="IPR027267">
    <property type="entry name" value="AH/BAR_dom_sf"/>
</dbReference>
<keyword evidence="5" id="KW-0472">Membrane</keyword>
<gene>
    <name evidence="8" type="ORF">FSP39_013569</name>
</gene>
<evidence type="ECO:0000313" key="9">
    <source>
        <dbReference type="Proteomes" id="UP001186944"/>
    </source>
</evidence>
<keyword evidence="3" id="KW-0812">Transmembrane</keyword>
<feature type="coiled-coil region" evidence="6">
    <location>
        <begin position="224"/>
        <end position="293"/>
    </location>
</feature>
<dbReference type="InterPro" id="IPR038834">
    <property type="entry name" value="CCDC175"/>
</dbReference>
<feature type="region of interest" description="Disordered" evidence="7">
    <location>
        <begin position="495"/>
        <end position="604"/>
    </location>
</feature>
<proteinExistence type="inferred from homology"/>
<comment type="subcellular location">
    <subcellularLocation>
        <location evidence="1">Membrane</location>
        <topology evidence="1">Multi-pass membrane protein</topology>
    </subcellularLocation>
</comment>
<dbReference type="InterPro" id="IPR004254">
    <property type="entry name" value="AdipoR/HlyIII-related"/>
</dbReference>
<feature type="compositionally biased region" description="Basic and acidic residues" evidence="7">
    <location>
        <begin position="749"/>
        <end position="760"/>
    </location>
</feature>